<protein>
    <recommendedName>
        <fullName evidence="4">VWFA domain-containing protein</fullName>
    </recommendedName>
</protein>
<dbReference type="InterPro" id="IPR002035">
    <property type="entry name" value="VWF_A"/>
</dbReference>
<keyword evidence="3" id="KW-0812">Transmembrane</keyword>
<dbReference type="SMART" id="SM00327">
    <property type="entry name" value="VWA"/>
    <property type="match status" value="1"/>
</dbReference>
<dbReference type="OrthoDB" id="9807628at2"/>
<name>A0A4Q1HN10_9BURK</name>
<dbReference type="InterPro" id="IPR036465">
    <property type="entry name" value="vWFA_dom_sf"/>
</dbReference>
<dbReference type="SUPFAM" id="SSF53300">
    <property type="entry name" value="vWA-like"/>
    <property type="match status" value="1"/>
</dbReference>
<dbReference type="InterPro" id="IPR011990">
    <property type="entry name" value="TPR-like_helical_dom_sf"/>
</dbReference>
<evidence type="ECO:0000313" key="5">
    <source>
        <dbReference type="EMBL" id="RXN92382.1"/>
    </source>
</evidence>
<dbReference type="PANTHER" id="PTHR22550">
    <property type="entry name" value="SPORE GERMINATION PROTEIN"/>
    <property type="match status" value="1"/>
</dbReference>
<evidence type="ECO:0000313" key="6">
    <source>
        <dbReference type="Proteomes" id="UP000290849"/>
    </source>
</evidence>
<dbReference type="InterPro" id="IPR050768">
    <property type="entry name" value="UPF0353/GerABKA_families"/>
</dbReference>
<evidence type="ECO:0000256" key="2">
    <source>
        <dbReference type="SAM" id="MobiDB-lite"/>
    </source>
</evidence>
<evidence type="ECO:0000256" key="1">
    <source>
        <dbReference type="PROSITE-ProRule" id="PRU00339"/>
    </source>
</evidence>
<feature type="transmembrane region" description="Helical" evidence="3">
    <location>
        <begin position="12"/>
        <end position="30"/>
    </location>
</feature>
<feature type="region of interest" description="Disordered" evidence="2">
    <location>
        <begin position="445"/>
        <end position="477"/>
    </location>
</feature>
<feature type="repeat" description="TPR" evidence="1">
    <location>
        <begin position="393"/>
        <end position="426"/>
    </location>
</feature>
<dbReference type="InterPro" id="IPR019734">
    <property type="entry name" value="TPR_rpt"/>
</dbReference>
<gene>
    <name evidence="5" type="ORF">C7R54_01080</name>
</gene>
<sequence length="510" mass="54431">MDLSAFHFLRPWWLLGVPVAALLWWAWRATQGRMMQDGRIAPALLPYLLVHTPGGRGPRPIDVLAAILAVAAVAAAGPAWERDEPDFLDNVAPLIVAVDLSPSMDAKDVPPSRLEAAKRTVRDLAARRAGAKTGLIAYAGSSHLVLPPTDDKDLLDLFTQALSSDLIASAGHDAAGTVAVAAQVLAAERAGGTLLLLTDGADTARMAAVKQAAQAVKDMQVLVMAVGLRGAGGAAGGIDEAALRDLARAAGAPLGSLTGGKDDLDWITLHAQQHFREVQDAYAGPPHWKEAGYWLCWPLALLALAALRRGWRVAWHACLLAGIVVLAAPQPARAGPLADAFFTPDQQGRMAFDRGDYETAMARFRDPYWKGRAAYQAGKYQAALQAFTPLTTAEGYFYVANTQTRLRQYDAALAAYDQALAIKPGWEPAVVNRGIVARLLESMTQETQGDEGEPPDKTIQDKTAKAGQRVATHAGQAPSEEMWLRNLTLSPARFLRGKFAAQDAAAGRAP</sequence>
<dbReference type="PROSITE" id="PS50005">
    <property type="entry name" value="TPR"/>
    <property type="match status" value="1"/>
</dbReference>
<dbReference type="PANTHER" id="PTHR22550:SF14">
    <property type="entry name" value="VWFA DOMAIN-CONTAINING PROTEIN"/>
    <property type="match status" value="1"/>
</dbReference>
<reference evidence="5 6" key="1">
    <citation type="journal article" date="2017" name="Int. J. Syst. Evol. Microbiol.">
        <title>Achromobacter aloeverae sp. nov., isolated from the root of Aloe vera (L.) Burm.f.</title>
        <authorList>
            <person name="Kuncharoen N."/>
            <person name="Muramatsu Y."/>
            <person name="Shibata C."/>
            <person name="Kamakura Y."/>
            <person name="Nakagawa Y."/>
            <person name="Tanasupawat S."/>
        </authorList>
    </citation>
    <scope>NUCLEOTIDE SEQUENCE [LARGE SCALE GENOMIC DNA]</scope>
    <source>
        <strain evidence="5 6">AVA-1</strain>
    </source>
</reference>
<dbReference type="Pfam" id="PF13519">
    <property type="entry name" value="VWA_2"/>
    <property type="match status" value="1"/>
</dbReference>
<feature type="compositionally biased region" description="Basic and acidic residues" evidence="2">
    <location>
        <begin position="454"/>
        <end position="464"/>
    </location>
</feature>
<proteinExistence type="predicted"/>
<accession>A0A4Q1HN10</accession>
<dbReference type="Gene3D" id="1.25.40.10">
    <property type="entry name" value="Tetratricopeptide repeat domain"/>
    <property type="match status" value="1"/>
</dbReference>
<dbReference type="Proteomes" id="UP000290849">
    <property type="component" value="Unassembled WGS sequence"/>
</dbReference>
<feature type="transmembrane region" description="Helical" evidence="3">
    <location>
        <begin position="61"/>
        <end position="80"/>
    </location>
</feature>
<dbReference type="AlphaFoldDB" id="A0A4Q1HN10"/>
<evidence type="ECO:0000259" key="4">
    <source>
        <dbReference type="PROSITE" id="PS50234"/>
    </source>
</evidence>
<keyword evidence="6" id="KW-1185">Reference proteome</keyword>
<dbReference type="SUPFAM" id="SSF48452">
    <property type="entry name" value="TPR-like"/>
    <property type="match status" value="1"/>
</dbReference>
<evidence type="ECO:0000256" key="3">
    <source>
        <dbReference type="SAM" id="Phobius"/>
    </source>
</evidence>
<dbReference type="RefSeq" id="WP_129148346.1">
    <property type="nucleotide sequence ID" value="NZ_JBHSDO010000016.1"/>
</dbReference>
<keyword evidence="3" id="KW-0472">Membrane</keyword>
<dbReference type="EMBL" id="PYAL01000001">
    <property type="protein sequence ID" value="RXN92382.1"/>
    <property type="molecule type" value="Genomic_DNA"/>
</dbReference>
<dbReference type="PROSITE" id="PS50234">
    <property type="entry name" value="VWFA"/>
    <property type="match status" value="1"/>
</dbReference>
<keyword evidence="3" id="KW-1133">Transmembrane helix</keyword>
<feature type="domain" description="VWFA" evidence="4">
    <location>
        <begin position="93"/>
        <end position="278"/>
    </location>
</feature>
<organism evidence="5 6">
    <name type="scientific">Achromobacter aloeverae</name>
    <dbReference type="NCBI Taxonomy" id="1750518"/>
    <lineage>
        <taxon>Bacteria</taxon>
        <taxon>Pseudomonadati</taxon>
        <taxon>Pseudomonadota</taxon>
        <taxon>Betaproteobacteria</taxon>
        <taxon>Burkholderiales</taxon>
        <taxon>Alcaligenaceae</taxon>
        <taxon>Achromobacter</taxon>
    </lineage>
</organism>
<keyword evidence="1" id="KW-0802">TPR repeat</keyword>
<dbReference type="SMART" id="SM00028">
    <property type="entry name" value="TPR"/>
    <property type="match status" value="1"/>
</dbReference>
<comment type="caution">
    <text evidence="5">The sequence shown here is derived from an EMBL/GenBank/DDBJ whole genome shotgun (WGS) entry which is preliminary data.</text>
</comment>
<dbReference type="Gene3D" id="3.40.50.410">
    <property type="entry name" value="von Willebrand factor, type A domain"/>
    <property type="match status" value="1"/>
</dbReference>